<sequence length="221" mass="23886">MARYLAPHWKGLLYLESENGVGVVATVTFFTLIAGAVFGAGGAGFALLAVEVTGCHWLVRFWLGFDAVLGLCLTASYWLVGRYGLRFYDVDPSTNPLWRLVTIGNSSWRCLPRAHRETQKPRLRALNTAARILLTDPEDDRTRDALAAHAEMLRSLSTTVLADSTVLANSRPELPHGAVVVRPLPVDPHSGMRRGSALTDGCGTLSLAVPLQHNSAPTEAG</sequence>
<comment type="caution">
    <text evidence="2">The sequence shown here is derived from an EMBL/GenBank/DDBJ whole genome shotgun (WGS) entry which is preliminary data.</text>
</comment>
<evidence type="ECO:0000313" key="3">
    <source>
        <dbReference type="Proteomes" id="UP000292452"/>
    </source>
</evidence>
<keyword evidence="1" id="KW-1133">Transmembrane helix</keyword>
<accession>A0A4Q9I192</accession>
<gene>
    <name evidence="2" type="ORF">EYS09_01005</name>
</gene>
<dbReference type="EMBL" id="SIXH01000005">
    <property type="protein sequence ID" value="TBO61437.1"/>
    <property type="molecule type" value="Genomic_DNA"/>
</dbReference>
<reference evidence="2 3" key="1">
    <citation type="submission" date="2019-02" db="EMBL/GenBank/DDBJ databases">
        <title>Draft Genome Sequence of Streptomyces sp. AM-2504, identified by 16S rRNA comparative analysis as a Streptomyces Kasugaensis strain.</title>
        <authorList>
            <person name="Napolioni V."/>
            <person name="Giuliodori A.M."/>
            <person name="Spurio R."/>
            <person name="Fabbretti A."/>
        </authorList>
    </citation>
    <scope>NUCLEOTIDE SEQUENCE [LARGE SCALE GENOMIC DNA]</scope>
    <source>
        <strain evidence="2 3">AM-2504</strain>
    </source>
</reference>
<name>A0A4Q9I192_STRKA</name>
<keyword evidence="3" id="KW-1185">Reference proteome</keyword>
<dbReference type="GeneID" id="97377111"/>
<protein>
    <submittedName>
        <fullName evidence="2">Uncharacterized protein</fullName>
    </submittedName>
</protein>
<organism evidence="2 3">
    <name type="scientific">Streptomyces kasugaensis</name>
    <dbReference type="NCBI Taxonomy" id="1946"/>
    <lineage>
        <taxon>Bacteria</taxon>
        <taxon>Bacillati</taxon>
        <taxon>Actinomycetota</taxon>
        <taxon>Actinomycetes</taxon>
        <taxon>Kitasatosporales</taxon>
        <taxon>Streptomycetaceae</taxon>
        <taxon>Streptomyces</taxon>
    </lineage>
</organism>
<dbReference type="AlphaFoldDB" id="A0A4Q9I192"/>
<keyword evidence="1" id="KW-0472">Membrane</keyword>
<dbReference type="RefSeq" id="WP_052859962.1">
    <property type="nucleotide sequence ID" value="NZ_SIXH01000005.1"/>
</dbReference>
<evidence type="ECO:0000256" key="1">
    <source>
        <dbReference type="SAM" id="Phobius"/>
    </source>
</evidence>
<feature type="transmembrane region" description="Helical" evidence="1">
    <location>
        <begin position="61"/>
        <end position="80"/>
    </location>
</feature>
<feature type="transmembrane region" description="Helical" evidence="1">
    <location>
        <begin position="21"/>
        <end position="49"/>
    </location>
</feature>
<dbReference type="Proteomes" id="UP000292452">
    <property type="component" value="Unassembled WGS sequence"/>
</dbReference>
<proteinExistence type="predicted"/>
<evidence type="ECO:0000313" key="2">
    <source>
        <dbReference type="EMBL" id="TBO61437.1"/>
    </source>
</evidence>
<keyword evidence="1" id="KW-0812">Transmembrane</keyword>